<feature type="chain" id="PRO_5022209239" evidence="1">
    <location>
        <begin position="24"/>
        <end position="90"/>
    </location>
</feature>
<organism evidence="2 3">
    <name type="scientific">Chryseobacterium rhizoplanae</name>
    <dbReference type="NCBI Taxonomy" id="1609531"/>
    <lineage>
        <taxon>Bacteria</taxon>
        <taxon>Pseudomonadati</taxon>
        <taxon>Bacteroidota</taxon>
        <taxon>Flavobacteriia</taxon>
        <taxon>Flavobacteriales</taxon>
        <taxon>Weeksellaceae</taxon>
        <taxon>Chryseobacterium group</taxon>
        <taxon>Chryseobacterium</taxon>
    </lineage>
</organism>
<gene>
    <name evidence="2" type="ORF">SAMN06265171_105208</name>
</gene>
<evidence type="ECO:0000256" key="1">
    <source>
        <dbReference type="SAM" id="SignalP"/>
    </source>
</evidence>
<accession>A0A521DMM0</accession>
<keyword evidence="3" id="KW-1185">Reference proteome</keyword>
<dbReference type="EMBL" id="FXTC01000005">
    <property type="protein sequence ID" value="SMO72190.1"/>
    <property type="molecule type" value="Genomic_DNA"/>
</dbReference>
<evidence type="ECO:0000313" key="3">
    <source>
        <dbReference type="Proteomes" id="UP000316916"/>
    </source>
</evidence>
<proteinExistence type="predicted"/>
<feature type="signal peptide" evidence="1">
    <location>
        <begin position="1"/>
        <end position="23"/>
    </location>
</feature>
<reference evidence="2 3" key="1">
    <citation type="submission" date="2017-05" db="EMBL/GenBank/DDBJ databases">
        <authorList>
            <person name="Varghese N."/>
            <person name="Submissions S."/>
        </authorList>
    </citation>
    <scope>NUCLEOTIDE SEQUENCE [LARGE SCALE GENOMIC DNA]</scope>
    <source>
        <strain evidence="2 3">DSM 29371</strain>
    </source>
</reference>
<evidence type="ECO:0000313" key="2">
    <source>
        <dbReference type="EMBL" id="SMO72190.1"/>
    </source>
</evidence>
<dbReference type="Pfam" id="PF20130">
    <property type="entry name" value="DUF6520"/>
    <property type="match status" value="1"/>
</dbReference>
<sequence>MKKMRKIALPFVVFALGIGSAYATTAEKETAKTIEFGYRFNPSAPPGMKCNVTTTSCSTIPSGDICTYVDGSQEHNLFKEGCLNVLFRVP</sequence>
<protein>
    <submittedName>
        <fullName evidence="2">Uncharacterized protein</fullName>
    </submittedName>
</protein>
<dbReference type="Proteomes" id="UP000316916">
    <property type="component" value="Unassembled WGS sequence"/>
</dbReference>
<dbReference type="InterPro" id="IPR045391">
    <property type="entry name" value="DUF6520"/>
</dbReference>
<dbReference type="AlphaFoldDB" id="A0A521DMM0"/>
<name>A0A521DMM0_9FLAO</name>
<keyword evidence="1" id="KW-0732">Signal</keyword>